<accession>A0A1U7R810</accession>
<proteinExistence type="predicted"/>
<dbReference type="GO" id="GO:0009566">
    <property type="term" value="P:fertilization"/>
    <property type="evidence" value="ECO:0007669"/>
    <property type="project" value="TreeGrafter"/>
</dbReference>
<dbReference type="Pfam" id="PF17734">
    <property type="entry name" value="Spt46"/>
    <property type="match status" value="1"/>
</dbReference>
<dbReference type="AlphaFoldDB" id="A0A1U7R810"/>
<sequence length="261" mass="28962">MPILMLTELPFVMSAGDVTISRTSAIHPDAFHHLRNSHPGEELAPCTTLERTMENFSLLTISGPCLPSCTMKSTPDLPSLKGTSSLPACVLTKVHSNESPGRNCIIYWPWFSPYSYLVDMDKTGQLGACSFPGALADSDWDTDQSEDLSESISSSSCSLEKARLHESSRKTSSGREARDSITSRDILTASKWQPLPHNGYKCVACCRVFPTLHALKTHIKCSFKEGFSCKVYYHKLKALWVKERKARPDDGLPFNTTKMPK</sequence>
<dbReference type="CTD" id="284680"/>
<dbReference type="PANTHER" id="PTHR33517:SF4">
    <property type="entry name" value="SPERMATOGENESIS-ASSOCIATED PROTEIN 46"/>
    <property type="match status" value="1"/>
</dbReference>
<dbReference type="KEGG" id="asn:102372682"/>
<dbReference type="PANTHER" id="PTHR33517">
    <property type="entry name" value="PROTEIN FAM170B-RELATED"/>
    <property type="match status" value="1"/>
</dbReference>
<dbReference type="InterPro" id="IPR040879">
    <property type="entry name" value="Spt46-like"/>
</dbReference>
<dbReference type="GO" id="GO:0031965">
    <property type="term" value="C:nuclear membrane"/>
    <property type="evidence" value="ECO:0007669"/>
    <property type="project" value="TreeGrafter"/>
</dbReference>
<dbReference type="InParanoid" id="A0A1U7R810"/>
<dbReference type="GeneID" id="102372682"/>
<feature type="compositionally biased region" description="Basic and acidic residues" evidence="1">
    <location>
        <begin position="160"/>
        <end position="180"/>
    </location>
</feature>
<reference evidence="3" key="1">
    <citation type="submission" date="2025-08" db="UniProtKB">
        <authorList>
            <consortium name="RefSeq"/>
        </authorList>
    </citation>
    <scope>IDENTIFICATION</scope>
</reference>
<gene>
    <name evidence="3" type="primary">SPATA46</name>
</gene>
<evidence type="ECO:0000313" key="3">
    <source>
        <dbReference type="RefSeq" id="XP_006015072.2"/>
    </source>
</evidence>
<evidence type="ECO:0000313" key="2">
    <source>
        <dbReference type="Proteomes" id="UP000189705"/>
    </source>
</evidence>
<protein>
    <submittedName>
        <fullName evidence="3">Spermatogenesis-associated protein 46</fullName>
    </submittedName>
</protein>
<dbReference type="Proteomes" id="UP000189705">
    <property type="component" value="Unplaced"/>
</dbReference>
<dbReference type="RefSeq" id="XP_006015072.2">
    <property type="nucleotide sequence ID" value="XM_006015010.2"/>
</dbReference>
<dbReference type="STRING" id="38654.A0A1U7R810"/>
<keyword evidence="2" id="KW-1185">Reference proteome</keyword>
<feature type="region of interest" description="Disordered" evidence="1">
    <location>
        <begin position="159"/>
        <end position="180"/>
    </location>
</feature>
<evidence type="ECO:0000256" key="1">
    <source>
        <dbReference type="SAM" id="MobiDB-lite"/>
    </source>
</evidence>
<organism evidence="2 3">
    <name type="scientific">Alligator sinensis</name>
    <name type="common">Chinese alligator</name>
    <dbReference type="NCBI Taxonomy" id="38654"/>
    <lineage>
        <taxon>Eukaryota</taxon>
        <taxon>Metazoa</taxon>
        <taxon>Chordata</taxon>
        <taxon>Craniata</taxon>
        <taxon>Vertebrata</taxon>
        <taxon>Euteleostomi</taxon>
        <taxon>Archelosauria</taxon>
        <taxon>Archosauria</taxon>
        <taxon>Crocodylia</taxon>
        <taxon>Alligatoridae</taxon>
        <taxon>Alligatorinae</taxon>
        <taxon>Alligator</taxon>
    </lineage>
</organism>
<name>A0A1U7R810_ALLSI</name>
<dbReference type="eggNOG" id="ENOG502S3KA">
    <property type="taxonomic scope" value="Eukaryota"/>
</dbReference>